<dbReference type="Proteomes" id="UP000018958">
    <property type="component" value="Unassembled WGS sequence"/>
</dbReference>
<evidence type="ECO:0008006" key="4">
    <source>
        <dbReference type="Google" id="ProtNLM"/>
    </source>
</evidence>
<dbReference type="EMBL" id="ANIX01000206">
    <property type="protein sequence ID" value="ETP26233.1"/>
    <property type="molecule type" value="Genomic_DNA"/>
</dbReference>
<proteinExistence type="predicted"/>
<feature type="region of interest" description="Disordered" evidence="1">
    <location>
        <begin position="1"/>
        <end position="24"/>
    </location>
</feature>
<accession>W2XV19</accession>
<evidence type="ECO:0000313" key="2">
    <source>
        <dbReference type="EMBL" id="ETP26233.1"/>
    </source>
</evidence>
<evidence type="ECO:0000256" key="1">
    <source>
        <dbReference type="SAM" id="MobiDB-lite"/>
    </source>
</evidence>
<reference evidence="2 3" key="1">
    <citation type="submission" date="2013-11" db="EMBL/GenBank/DDBJ databases">
        <title>The Genome Sequence of Phytophthora parasitica CJ01A1.</title>
        <authorList>
            <consortium name="The Broad Institute Genomics Platform"/>
            <person name="Russ C."/>
            <person name="Tyler B."/>
            <person name="Panabieres F."/>
            <person name="Shan W."/>
            <person name="Tripathy S."/>
            <person name="Grunwald N."/>
            <person name="Machado M."/>
            <person name="Johnson C.S."/>
            <person name="Walker B."/>
            <person name="Young S.K."/>
            <person name="Zeng Q."/>
            <person name="Gargeya S."/>
            <person name="Fitzgerald M."/>
            <person name="Haas B."/>
            <person name="Abouelleil A."/>
            <person name="Allen A.W."/>
            <person name="Alvarado L."/>
            <person name="Arachchi H.M."/>
            <person name="Berlin A.M."/>
            <person name="Chapman S.B."/>
            <person name="Gainer-Dewar J."/>
            <person name="Goldberg J."/>
            <person name="Griggs A."/>
            <person name="Gujja S."/>
            <person name="Hansen M."/>
            <person name="Howarth C."/>
            <person name="Imamovic A."/>
            <person name="Ireland A."/>
            <person name="Larimer J."/>
            <person name="McCowan C."/>
            <person name="Murphy C."/>
            <person name="Pearson M."/>
            <person name="Poon T.W."/>
            <person name="Priest M."/>
            <person name="Roberts A."/>
            <person name="Saif S."/>
            <person name="Shea T."/>
            <person name="Sisk P."/>
            <person name="Sykes S."/>
            <person name="Wortman J."/>
            <person name="Nusbaum C."/>
            <person name="Birren B."/>
        </authorList>
    </citation>
    <scope>NUCLEOTIDE SEQUENCE [LARGE SCALE GENOMIC DNA]</scope>
    <source>
        <strain evidence="2 3">CJ01A1</strain>
    </source>
</reference>
<gene>
    <name evidence="2" type="ORF">F441_00988</name>
</gene>
<comment type="caution">
    <text evidence="2">The sequence shown here is derived from an EMBL/GenBank/DDBJ whole genome shotgun (WGS) entry which is preliminary data.</text>
</comment>
<evidence type="ECO:0000313" key="3">
    <source>
        <dbReference type="Proteomes" id="UP000018958"/>
    </source>
</evidence>
<name>W2XV19_PHYNI</name>
<organism evidence="2 3">
    <name type="scientific">Phytophthora nicotianae CJ01A1</name>
    <dbReference type="NCBI Taxonomy" id="1317063"/>
    <lineage>
        <taxon>Eukaryota</taxon>
        <taxon>Sar</taxon>
        <taxon>Stramenopiles</taxon>
        <taxon>Oomycota</taxon>
        <taxon>Peronosporomycetes</taxon>
        <taxon>Peronosporales</taxon>
        <taxon>Peronosporaceae</taxon>
        <taxon>Phytophthora</taxon>
    </lineage>
</organism>
<protein>
    <recommendedName>
        <fullName evidence="4">DDE-1 domain-containing protein</fullName>
    </recommendedName>
</protein>
<dbReference type="AlphaFoldDB" id="W2XV19"/>
<sequence length="61" mass="6680">MLNVDETAVLSDMPPTRSWEGNGRKDAHIVGLNKHAGCMTAMLTVRADVVKELQKTTEKSP</sequence>